<gene>
    <name evidence="9" type="ORF">FHQ18_03170</name>
</gene>
<dbReference type="PANTHER" id="PTHR21716">
    <property type="entry name" value="TRANSMEMBRANE PROTEIN"/>
    <property type="match status" value="1"/>
</dbReference>
<feature type="transmembrane region" description="Helical" evidence="8">
    <location>
        <begin position="212"/>
        <end position="231"/>
    </location>
</feature>
<feature type="transmembrane region" description="Helical" evidence="8">
    <location>
        <begin position="237"/>
        <end position="263"/>
    </location>
</feature>
<accession>A0A5A8F492</accession>
<dbReference type="AlphaFoldDB" id="A0A5A8F492"/>
<evidence type="ECO:0000256" key="2">
    <source>
        <dbReference type="ARBA" id="ARBA00009773"/>
    </source>
</evidence>
<evidence type="ECO:0000256" key="1">
    <source>
        <dbReference type="ARBA" id="ARBA00004651"/>
    </source>
</evidence>
<dbReference type="PANTHER" id="PTHR21716:SF53">
    <property type="entry name" value="PERMEASE PERM-RELATED"/>
    <property type="match status" value="1"/>
</dbReference>
<reference evidence="9 10" key="1">
    <citation type="submission" date="2019-06" db="EMBL/GenBank/DDBJ databases">
        <title>Genomic insights into carbon and energy metabolism of Deferribacter autotrophicus revealed new metabolic traits in the phylum Deferribacteres.</title>
        <authorList>
            <person name="Slobodkin A.I."/>
            <person name="Slobodkina G.B."/>
            <person name="Allioux M."/>
            <person name="Alain K."/>
            <person name="Jebbar M."/>
            <person name="Shadrin V."/>
            <person name="Kublanov I.V."/>
            <person name="Toshchakov S.V."/>
            <person name="Bonch-Osmolovskaya E.A."/>
        </authorList>
    </citation>
    <scope>NUCLEOTIDE SEQUENCE [LARGE SCALE GENOMIC DNA]</scope>
    <source>
        <strain evidence="9 10">SL50</strain>
    </source>
</reference>
<feature type="transmembrane region" description="Helical" evidence="8">
    <location>
        <begin position="9"/>
        <end position="26"/>
    </location>
</feature>
<dbReference type="Pfam" id="PF01594">
    <property type="entry name" value="AI-2E_transport"/>
    <property type="match status" value="1"/>
</dbReference>
<evidence type="ECO:0000313" key="9">
    <source>
        <dbReference type="EMBL" id="KAA0258964.1"/>
    </source>
</evidence>
<evidence type="ECO:0000256" key="8">
    <source>
        <dbReference type="SAM" id="Phobius"/>
    </source>
</evidence>
<keyword evidence="3" id="KW-0813">Transport</keyword>
<evidence type="ECO:0000256" key="7">
    <source>
        <dbReference type="ARBA" id="ARBA00023136"/>
    </source>
</evidence>
<comment type="similarity">
    <text evidence="2">Belongs to the autoinducer-2 exporter (AI-2E) (TC 2.A.86) family.</text>
</comment>
<dbReference type="EMBL" id="VFJB01000003">
    <property type="protein sequence ID" value="KAA0258964.1"/>
    <property type="molecule type" value="Genomic_DNA"/>
</dbReference>
<feature type="transmembrane region" description="Helical" evidence="8">
    <location>
        <begin position="270"/>
        <end position="286"/>
    </location>
</feature>
<keyword evidence="10" id="KW-1185">Reference proteome</keyword>
<evidence type="ECO:0000256" key="4">
    <source>
        <dbReference type="ARBA" id="ARBA00022475"/>
    </source>
</evidence>
<comment type="subcellular location">
    <subcellularLocation>
        <location evidence="1">Cell membrane</location>
        <topology evidence="1">Multi-pass membrane protein</topology>
    </subcellularLocation>
</comment>
<organism evidence="9 10">
    <name type="scientific">Deferribacter autotrophicus</name>
    <dbReference type="NCBI Taxonomy" id="500465"/>
    <lineage>
        <taxon>Bacteria</taxon>
        <taxon>Pseudomonadati</taxon>
        <taxon>Deferribacterota</taxon>
        <taxon>Deferribacteres</taxon>
        <taxon>Deferribacterales</taxon>
        <taxon>Deferribacteraceae</taxon>
        <taxon>Deferribacter</taxon>
    </lineage>
</organism>
<evidence type="ECO:0000313" key="10">
    <source>
        <dbReference type="Proteomes" id="UP000322876"/>
    </source>
</evidence>
<evidence type="ECO:0000256" key="3">
    <source>
        <dbReference type="ARBA" id="ARBA00022448"/>
    </source>
</evidence>
<feature type="transmembrane region" description="Helical" evidence="8">
    <location>
        <begin position="306"/>
        <end position="333"/>
    </location>
</feature>
<dbReference type="RefSeq" id="WP_149265724.1">
    <property type="nucleotide sequence ID" value="NZ_VFJB01000003.1"/>
</dbReference>
<feature type="transmembrane region" description="Helical" evidence="8">
    <location>
        <begin position="153"/>
        <end position="171"/>
    </location>
</feature>
<dbReference type="InterPro" id="IPR002549">
    <property type="entry name" value="AI-2E-like"/>
</dbReference>
<comment type="caution">
    <text evidence="9">The sequence shown here is derived from an EMBL/GenBank/DDBJ whole genome shotgun (WGS) entry which is preliminary data.</text>
</comment>
<keyword evidence="4" id="KW-1003">Cell membrane</keyword>
<feature type="transmembrane region" description="Helical" evidence="8">
    <location>
        <begin position="62"/>
        <end position="87"/>
    </location>
</feature>
<keyword evidence="6 8" id="KW-1133">Transmembrane helix</keyword>
<dbReference type="GO" id="GO:0055085">
    <property type="term" value="P:transmembrane transport"/>
    <property type="evidence" value="ECO:0007669"/>
    <property type="project" value="TreeGrafter"/>
</dbReference>
<name>A0A5A8F492_9BACT</name>
<protein>
    <submittedName>
        <fullName evidence="9">AI-2E family transporter</fullName>
    </submittedName>
</protein>
<dbReference type="OrthoDB" id="9784366at2"/>
<keyword evidence="7 8" id="KW-0472">Membrane</keyword>
<dbReference type="GO" id="GO:0005886">
    <property type="term" value="C:plasma membrane"/>
    <property type="evidence" value="ECO:0007669"/>
    <property type="project" value="UniProtKB-SubCell"/>
</dbReference>
<keyword evidence="5 8" id="KW-0812">Transmembrane</keyword>
<dbReference type="Proteomes" id="UP000322876">
    <property type="component" value="Unassembled WGS sequence"/>
</dbReference>
<evidence type="ECO:0000256" key="5">
    <source>
        <dbReference type="ARBA" id="ARBA00022692"/>
    </source>
</evidence>
<sequence>MKIIKIELDFKKFLSISLILFLLLLVKKINMILTPFAVAFFIAYLLDPIVDKLESFKINRTLAVLVVFVLFSLLVFMLLMFLIPLLITEINQIVMKVPMYINKLEIKLKGVELYPQYKVYIDEVKNLFLKNLGKISNIMIQILGFLKASVGGMLNWILLYSIVPVLIFYFLKDFDMIVLKLKEVVKKKGHDEFVYKGEQFNKILKSYFRGQFIVSLCLAVMYSVVLLLIGIDGALFIGITAGLLSMVPYLGFVIGFLSSLIFAVVQFQDILHPVLVILGFTIVQIIESNFLTPKIVGESLGLHPVVVIFSIMAGGFLFGISGMIFSLPVAAFIKVQLDDYLQQ</sequence>
<proteinExistence type="inferred from homology"/>
<evidence type="ECO:0000256" key="6">
    <source>
        <dbReference type="ARBA" id="ARBA00022989"/>
    </source>
</evidence>